<gene>
    <name evidence="1" type="ORF">CPY51_03090</name>
</gene>
<dbReference type="EMBL" id="PCDP01000001">
    <property type="protein sequence ID" value="PZM17226.1"/>
    <property type="molecule type" value="Genomic_DNA"/>
</dbReference>
<organism evidence="1 2">
    <name type="scientific">Rhizobium tubonense</name>
    <dbReference type="NCBI Taxonomy" id="484088"/>
    <lineage>
        <taxon>Bacteria</taxon>
        <taxon>Pseudomonadati</taxon>
        <taxon>Pseudomonadota</taxon>
        <taxon>Alphaproteobacteria</taxon>
        <taxon>Hyphomicrobiales</taxon>
        <taxon>Rhizobiaceae</taxon>
        <taxon>Rhizobium/Agrobacterium group</taxon>
        <taxon>Rhizobium</taxon>
    </lineage>
</organism>
<dbReference type="Pfam" id="PF04237">
    <property type="entry name" value="YjbR"/>
    <property type="match status" value="1"/>
</dbReference>
<proteinExistence type="predicted"/>
<dbReference type="Proteomes" id="UP000248925">
    <property type="component" value="Unassembled WGS sequence"/>
</dbReference>
<dbReference type="InterPro" id="IPR058532">
    <property type="entry name" value="YjbR/MT2646/Rv2570-like"/>
</dbReference>
<sequence length="117" mass="13030">MTSADIDTVFDRLQRLATEAGLPEVEIGTNYGTPALKVGGKAFVSVKNAETIVLAIPIADKEPLIEMAPEIYYQTDHYRGWPSLPLRAAVIGDDELKQRLADAWRFRAPRKLRASFD</sequence>
<accession>A0A2W4EW38</accession>
<evidence type="ECO:0008006" key="3">
    <source>
        <dbReference type="Google" id="ProtNLM"/>
    </source>
</evidence>
<comment type="caution">
    <text evidence="1">The sequence shown here is derived from an EMBL/GenBank/DDBJ whole genome shotgun (WGS) entry which is preliminary data.</text>
</comment>
<name>A0A2W4EW38_9HYPH</name>
<keyword evidence="2" id="KW-1185">Reference proteome</keyword>
<reference evidence="1 2" key="1">
    <citation type="journal article" date="2018" name="Sci. Rep.">
        <title>Rhizobium tumorigenes sp. nov., a novel plant tumorigenic bacterium isolated from cane gall tumors on thornless blackberry.</title>
        <authorList>
            <person name="Kuzmanovi N."/>
            <person name="Smalla K."/>
            <person name="Gronow S."/>
            <person name="PuBawska J."/>
        </authorList>
    </citation>
    <scope>NUCLEOTIDE SEQUENCE [LARGE SCALE GENOMIC DNA]</scope>
    <source>
        <strain evidence="1 2">CCBAU 85046</strain>
    </source>
</reference>
<dbReference type="OrthoDB" id="954305at2"/>
<evidence type="ECO:0000313" key="1">
    <source>
        <dbReference type="EMBL" id="PZM17226.1"/>
    </source>
</evidence>
<evidence type="ECO:0000313" key="2">
    <source>
        <dbReference type="Proteomes" id="UP000248925"/>
    </source>
</evidence>
<protein>
    <recommendedName>
        <fullName evidence="3">MmcQ/YjbR family DNA-binding protein</fullName>
    </recommendedName>
</protein>
<dbReference type="RefSeq" id="WP_111158555.1">
    <property type="nucleotide sequence ID" value="NZ_PCDP01000001.1"/>
</dbReference>
<dbReference type="AlphaFoldDB" id="A0A2W4EW38"/>